<organism evidence="1">
    <name type="scientific">Triticum urartu</name>
    <name type="common">Red wild einkorn</name>
    <name type="synonym">Crithodium urartu</name>
    <dbReference type="NCBI Taxonomy" id="4572"/>
    <lineage>
        <taxon>Eukaryota</taxon>
        <taxon>Viridiplantae</taxon>
        <taxon>Streptophyta</taxon>
        <taxon>Embryophyta</taxon>
        <taxon>Tracheophyta</taxon>
        <taxon>Spermatophyta</taxon>
        <taxon>Magnoliopsida</taxon>
        <taxon>Liliopsida</taxon>
        <taxon>Poales</taxon>
        <taxon>Poaceae</taxon>
        <taxon>BOP clade</taxon>
        <taxon>Pooideae</taxon>
        <taxon>Triticodae</taxon>
        <taxon>Triticeae</taxon>
        <taxon>Triticinae</taxon>
        <taxon>Triticum</taxon>
    </lineage>
</organism>
<dbReference type="EMBL" id="KD070406">
    <property type="protein sequence ID" value="EMS63347.1"/>
    <property type="molecule type" value="Genomic_DNA"/>
</dbReference>
<name>M7ZT85_TRIUA</name>
<dbReference type="OMA" id="QCAIREY"/>
<gene>
    <name evidence="1" type="ORF">TRIUR3_07768</name>
</gene>
<dbReference type="AlphaFoldDB" id="M7ZT85"/>
<protein>
    <submittedName>
        <fullName evidence="1">Uncharacterized protein</fullName>
    </submittedName>
</protein>
<evidence type="ECO:0000313" key="1">
    <source>
        <dbReference type="EMBL" id="EMS63347.1"/>
    </source>
</evidence>
<sequence>MDSSLLVLISVVTMPQSNEILPGLLAAKAIAARHQIREVIDGVAQFVTEVGLRQCAIREYNAHHITGDESGYWMAELEWVYREMVPVYASVQGMFLVRDPQFAAVLGNEQEIQLRNILIDANYTVHSINRLFLVMGSSASLFQYIVNNCSLLDPVAHQEAETVLSEVTNIGRLIQAFAGNLQFHLEVVANICNAGMLVPPVHQD</sequence>
<reference evidence="1" key="1">
    <citation type="journal article" date="2013" name="Nature">
        <title>Draft genome of the wheat A-genome progenitor Triticum urartu.</title>
        <authorList>
            <person name="Ling H.Q."/>
            <person name="Zhao S."/>
            <person name="Liu D."/>
            <person name="Wang J."/>
            <person name="Sun H."/>
            <person name="Zhang C."/>
            <person name="Fan H."/>
            <person name="Li D."/>
            <person name="Dong L."/>
            <person name="Tao Y."/>
            <person name="Gao C."/>
            <person name="Wu H."/>
            <person name="Li Y."/>
            <person name="Cui Y."/>
            <person name="Guo X."/>
            <person name="Zheng S."/>
            <person name="Wang B."/>
            <person name="Yu K."/>
            <person name="Liang Q."/>
            <person name="Yang W."/>
            <person name="Lou X."/>
            <person name="Chen J."/>
            <person name="Feng M."/>
            <person name="Jian J."/>
            <person name="Zhang X."/>
            <person name="Luo G."/>
            <person name="Jiang Y."/>
            <person name="Liu J."/>
            <person name="Wang Z."/>
            <person name="Sha Y."/>
            <person name="Zhang B."/>
            <person name="Wu H."/>
            <person name="Tang D."/>
            <person name="Shen Q."/>
            <person name="Xue P."/>
            <person name="Zou S."/>
            <person name="Wang X."/>
            <person name="Liu X."/>
            <person name="Wang F."/>
            <person name="Yang Y."/>
            <person name="An X."/>
            <person name="Dong Z."/>
            <person name="Zhang K."/>
            <person name="Zhang X."/>
            <person name="Luo M.C."/>
            <person name="Dvorak J."/>
            <person name="Tong Y."/>
            <person name="Wang J."/>
            <person name="Yang H."/>
            <person name="Li Z."/>
            <person name="Wang D."/>
            <person name="Zhang A."/>
            <person name="Wang J."/>
        </authorList>
    </citation>
    <scope>NUCLEOTIDE SEQUENCE</scope>
</reference>
<accession>M7ZT85</accession>
<proteinExistence type="predicted"/>